<dbReference type="EMBL" id="JAFBED010000001">
    <property type="protein sequence ID" value="MBM7618355.1"/>
    <property type="molecule type" value="Genomic_DNA"/>
</dbReference>
<evidence type="ECO:0000259" key="1">
    <source>
        <dbReference type="Pfam" id="PF26154"/>
    </source>
</evidence>
<dbReference type="InterPro" id="IPR058355">
    <property type="entry name" value="DUF8042"/>
</dbReference>
<reference evidence="2 3" key="1">
    <citation type="submission" date="2021-01" db="EMBL/GenBank/DDBJ databases">
        <title>Genomic Encyclopedia of Type Strains, Phase IV (KMG-IV): sequencing the most valuable type-strain genomes for metagenomic binning, comparative biology and taxonomic classification.</title>
        <authorList>
            <person name="Goeker M."/>
        </authorList>
    </citation>
    <scope>NUCLEOTIDE SEQUENCE [LARGE SCALE GENOMIC DNA]</scope>
    <source>
        <strain evidence="2 3">DSM 25879</strain>
    </source>
</reference>
<sequence length="128" mass="14816">MMRLKEEEFLVLQQYNGLLESLEEAFLYLCDNAGQPESSAVKKVKENSYLAISKIAETHVFMVNWFSHDEAALRAIGQFEGFIDELESLGHFSAHPINEKEVFSTYLIPAFEEWKVDMQKQLLPFLTH</sequence>
<feature type="domain" description="DUF8042" evidence="1">
    <location>
        <begin position="6"/>
        <end position="124"/>
    </location>
</feature>
<name>A0ABS2NUL9_9BACI</name>
<dbReference type="Pfam" id="PF26154">
    <property type="entry name" value="DUF8042"/>
    <property type="match status" value="1"/>
</dbReference>
<dbReference type="RefSeq" id="WP_204412582.1">
    <property type="nucleotide sequence ID" value="NZ_JAFBED010000001.1"/>
</dbReference>
<protein>
    <recommendedName>
        <fullName evidence="1">DUF8042 domain-containing protein</fullName>
    </recommendedName>
</protein>
<accession>A0ABS2NUL9</accession>
<proteinExistence type="predicted"/>
<evidence type="ECO:0000313" key="2">
    <source>
        <dbReference type="EMBL" id="MBM7618355.1"/>
    </source>
</evidence>
<keyword evidence="3" id="KW-1185">Reference proteome</keyword>
<organism evidence="2 3">
    <name type="scientific">Sutcliffiella tianshenii</name>
    <dbReference type="NCBI Taxonomy" id="1463404"/>
    <lineage>
        <taxon>Bacteria</taxon>
        <taxon>Bacillati</taxon>
        <taxon>Bacillota</taxon>
        <taxon>Bacilli</taxon>
        <taxon>Bacillales</taxon>
        <taxon>Bacillaceae</taxon>
        <taxon>Sutcliffiella</taxon>
    </lineage>
</organism>
<evidence type="ECO:0000313" key="3">
    <source>
        <dbReference type="Proteomes" id="UP000737402"/>
    </source>
</evidence>
<gene>
    <name evidence="2" type="ORF">JOC95_000197</name>
</gene>
<dbReference type="Proteomes" id="UP000737402">
    <property type="component" value="Unassembled WGS sequence"/>
</dbReference>
<comment type="caution">
    <text evidence="2">The sequence shown here is derived from an EMBL/GenBank/DDBJ whole genome shotgun (WGS) entry which is preliminary data.</text>
</comment>